<name>B9F9N7_ORYSJ</name>
<dbReference type="AlphaFoldDB" id="B9F9N7"/>
<dbReference type="Proteomes" id="UP000007752">
    <property type="component" value="Chromosome 3"/>
</dbReference>
<dbReference type="EMBL" id="CM000140">
    <property type="protein sequence ID" value="EEE59485.1"/>
    <property type="molecule type" value="Genomic_DNA"/>
</dbReference>
<accession>B9F9N7</accession>
<sequence length="136" mass="14964">MNNDDPKRRDDAERLLLADGVAPWICLFAGSTSLPAAKGGRAKEPAVATEDLSLIPAFPEAAAGRGEGEKEAEMVVAAWKTQLQVVVAAVRQRMLRWKRRSRGRQWLEVRLMEALSSSFSPDTRDGGEGSEIEVDW</sequence>
<organism evidence="1">
    <name type="scientific">Oryza sativa subsp. japonica</name>
    <name type="common">Rice</name>
    <dbReference type="NCBI Taxonomy" id="39947"/>
    <lineage>
        <taxon>Eukaryota</taxon>
        <taxon>Viridiplantae</taxon>
        <taxon>Streptophyta</taxon>
        <taxon>Embryophyta</taxon>
        <taxon>Tracheophyta</taxon>
        <taxon>Spermatophyta</taxon>
        <taxon>Magnoliopsida</taxon>
        <taxon>Liliopsida</taxon>
        <taxon>Poales</taxon>
        <taxon>Poaceae</taxon>
        <taxon>BOP clade</taxon>
        <taxon>Oryzoideae</taxon>
        <taxon>Oryzeae</taxon>
        <taxon>Oryzinae</taxon>
        <taxon>Oryza</taxon>
        <taxon>Oryza sativa</taxon>
    </lineage>
</organism>
<reference evidence="1" key="1">
    <citation type="journal article" date="2005" name="PLoS Biol.">
        <title>The genomes of Oryza sativa: a history of duplications.</title>
        <authorList>
            <person name="Yu J."/>
            <person name="Wang J."/>
            <person name="Lin W."/>
            <person name="Li S."/>
            <person name="Li H."/>
            <person name="Zhou J."/>
            <person name="Ni P."/>
            <person name="Dong W."/>
            <person name="Hu S."/>
            <person name="Zeng C."/>
            <person name="Zhang J."/>
            <person name="Zhang Y."/>
            <person name="Li R."/>
            <person name="Xu Z."/>
            <person name="Li S."/>
            <person name="Li X."/>
            <person name="Zheng H."/>
            <person name="Cong L."/>
            <person name="Lin L."/>
            <person name="Yin J."/>
            <person name="Geng J."/>
            <person name="Li G."/>
            <person name="Shi J."/>
            <person name="Liu J."/>
            <person name="Lv H."/>
            <person name="Li J."/>
            <person name="Wang J."/>
            <person name="Deng Y."/>
            <person name="Ran L."/>
            <person name="Shi X."/>
            <person name="Wang X."/>
            <person name="Wu Q."/>
            <person name="Li C."/>
            <person name="Ren X."/>
            <person name="Wang J."/>
            <person name="Wang X."/>
            <person name="Li D."/>
            <person name="Liu D."/>
            <person name="Zhang X."/>
            <person name="Ji Z."/>
            <person name="Zhao W."/>
            <person name="Sun Y."/>
            <person name="Zhang Z."/>
            <person name="Bao J."/>
            <person name="Han Y."/>
            <person name="Dong L."/>
            <person name="Ji J."/>
            <person name="Chen P."/>
            <person name="Wu S."/>
            <person name="Liu J."/>
            <person name="Xiao Y."/>
            <person name="Bu D."/>
            <person name="Tan J."/>
            <person name="Yang L."/>
            <person name="Ye C."/>
            <person name="Zhang J."/>
            <person name="Xu J."/>
            <person name="Zhou Y."/>
            <person name="Yu Y."/>
            <person name="Zhang B."/>
            <person name="Zhuang S."/>
            <person name="Wei H."/>
            <person name="Liu B."/>
            <person name="Lei M."/>
            <person name="Yu H."/>
            <person name="Li Y."/>
            <person name="Xu H."/>
            <person name="Wei S."/>
            <person name="He X."/>
            <person name="Fang L."/>
            <person name="Zhang Z."/>
            <person name="Zhang Y."/>
            <person name="Huang X."/>
            <person name="Su Z."/>
            <person name="Tong W."/>
            <person name="Li J."/>
            <person name="Tong Z."/>
            <person name="Li S."/>
            <person name="Ye J."/>
            <person name="Wang L."/>
            <person name="Fang L."/>
            <person name="Lei T."/>
            <person name="Chen C."/>
            <person name="Chen H."/>
            <person name="Xu Z."/>
            <person name="Li H."/>
            <person name="Huang H."/>
            <person name="Zhang F."/>
            <person name="Xu H."/>
            <person name="Li N."/>
            <person name="Zhao C."/>
            <person name="Li S."/>
            <person name="Dong L."/>
            <person name="Huang Y."/>
            <person name="Li L."/>
            <person name="Xi Y."/>
            <person name="Qi Q."/>
            <person name="Li W."/>
            <person name="Zhang B."/>
            <person name="Hu W."/>
            <person name="Zhang Y."/>
            <person name="Tian X."/>
            <person name="Jiao Y."/>
            <person name="Liang X."/>
            <person name="Jin J."/>
            <person name="Gao L."/>
            <person name="Zheng W."/>
            <person name="Hao B."/>
            <person name="Liu S."/>
            <person name="Wang W."/>
            <person name="Yuan L."/>
            <person name="Cao M."/>
            <person name="McDermott J."/>
            <person name="Samudrala R."/>
            <person name="Wang J."/>
            <person name="Wong G.K."/>
            <person name="Yang H."/>
        </authorList>
    </citation>
    <scope>NUCLEOTIDE SEQUENCE [LARGE SCALE GENOMIC DNA]</scope>
</reference>
<protein>
    <submittedName>
        <fullName evidence="1">Uncharacterized protein</fullName>
    </submittedName>
</protein>
<evidence type="ECO:0000313" key="1">
    <source>
        <dbReference type="EMBL" id="EEE59485.1"/>
    </source>
</evidence>
<proteinExistence type="predicted"/>
<reference evidence="1" key="2">
    <citation type="submission" date="2008-12" db="EMBL/GenBank/DDBJ databases">
        <title>Improved gene annotation of the rice (Oryza sativa) genomes.</title>
        <authorList>
            <person name="Wang J."/>
            <person name="Li R."/>
            <person name="Fan W."/>
            <person name="Huang Q."/>
            <person name="Zhang J."/>
            <person name="Zhou Y."/>
            <person name="Hu Y."/>
            <person name="Zi S."/>
            <person name="Li J."/>
            <person name="Ni P."/>
            <person name="Zheng H."/>
            <person name="Zhang Y."/>
            <person name="Zhao M."/>
            <person name="Hao Q."/>
            <person name="McDermott J."/>
            <person name="Samudrala R."/>
            <person name="Kristiansen K."/>
            <person name="Wong G.K.-S."/>
        </authorList>
    </citation>
    <scope>NUCLEOTIDE SEQUENCE</scope>
</reference>
<gene>
    <name evidence="1" type="ORF">OsJ_11707</name>
</gene>